<protein>
    <recommendedName>
        <fullName evidence="1">RNase H type-1 domain-containing protein</fullName>
    </recommendedName>
</protein>
<dbReference type="GO" id="GO:0004523">
    <property type="term" value="F:RNA-DNA hybrid ribonuclease activity"/>
    <property type="evidence" value="ECO:0007669"/>
    <property type="project" value="InterPro"/>
</dbReference>
<dbReference type="Gene3D" id="3.30.420.10">
    <property type="entry name" value="Ribonuclease H-like superfamily/Ribonuclease H"/>
    <property type="match status" value="1"/>
</dbReference>
<dbReference type="InterPro" id="IPR012337">
    <property type="entry name" value="RNaseH-like_sf"/>
</dbReference>
<dbReference type="SUPFAM" id="SSF53098">
    <property type="entry name" value="Ribonuclease H-like"/>
    <property type="match status" value="1"/>
</dbReference>
<accession>A0AAV3RMJ4</accession>
<reference evidence="2 3" key="1">
    <citation type="submission" date="2024-01" db="EMBL/GenBank/DDBJ databases">
        <title>The complete chloroplast genome sequence of Lithospermum erythrorhizon: insights into the phylogenetic relationship among Boraginaceae species and the maternal lineages of purple gromwells.</title>
        <authorList>
            <person name="Okada T."/>
            <person name="Watanabe K."/>
        </authorList>
    </citation>
    <scope>NUCLEOTIDE SEQUENCE [LARGE SCALE GENOMIC DNA]</scope>
</reference>
<evidence type="ECO:0000259" key="1">
    <source>
        <dbReference type="PROSITE" id="PS50879"/>
    </source>
</evidence>
<dbReference type="Proteomes" id="UP001454036">
    <property type="component" value="Unassembled WGS sequence"/>
</dbReference>
<evidence type="ECO:0000313" key="2">
    <source>
        <dbReference type="EMBL" id="GAA0176368.1"/>
    </source>
</evidence>
<dbReference type="PANTHER" id="PTHR48475">
    <property type="entry name" value="RIBONUCLEASE H"/>
    <property type="match status" value="1"/>
</dbReference>
<sequence length="94" mass="10524">MKPPERYKDVQKLIGCLARINGPEESLQEPIPEWTLYVDGARNNRGSGAGLLIYGPKLIEMEYALRFNFEASNNEAEYEALVAGLELVRALGVR</sequence>
<proteinExistence type="predicted"/>
<comment type="caution">
    <text evidence="2">The sequence shown here is derived from an EMBL/GenBank/DDBJ whole genome shotgun (WGS) entry which is preliminary data.</text>
</comment>
<dbReference type="InterPro" id="IPR002156">
    <property type="entry name" value="RNaseH_domain"/>
</dbReference>
<gene>
    <name evidence="2" type="ORF">LIER_29374</name>
</gene>
<dbReference type="InterPro" id="IPR036397">
    <property type="entry name" value="RNaseH_sf"/>
</dbReference>
<feature type="domain" description="RNase H type-1" evidence="1">
    <location>
        <begin position="30"/>
        <end position="94"/>
    </location>
</feature>
<dbReference type="PROSITE" id="PS50879">
    <property type="entry name" value="RNASE_H_1"/>
    <property type="match status" value="1"/>
</dbReference>
<dbReference type="GO" id="GO:0003676">
    <property type="term" value="F:nucleic acid binding"/>
    <property type="evidence" value="ECO:0007669"/>
    <property type="project" value="InterPro"/>
</dbReference>
<evidence type="ECO:0000313" key="3">
    <source>
        <dbReference type="Proteomes" id="UP001454036"/>
    </source>
</evidence>
<dbReference type="PANTHER" id="PTHR48475:SF2">
    <property type="entry name" value="RIBONUCLEASE H"/>
    <property type="match status" value="1"/>
</dbReference>
<organism evidence="2 3">
    <name type="scientific">Lithospermum erythrorhizon</name>
    <name type="common">Purple gromwell</name>
    <name type="synonym">Lithospermum officinale var. erythrorhizon</name>
    <dbReference type="NCBI Taxonomy" id="34254"/>
    <lineage>
        <taxon>Eukaryota</taxon>
        <taxon>Viridiplantae</taxon>
        <taxon>Streptophyta</taxon>
        <taxon>Embryophyta</taxon>
        <taxon>Tracheophyta</taxon>
        <taxon>Spermatophyta</taxon>
        <taxon>Magnoliopsida</taxon>
        <taxon>eudicotyledons</taxon>
        <taxon>Gunneridae</taxon>
        <taxon>Pentapetalae</taxon>
        <taxon>asterids</taxon>
        <taxon>lamiids</taxon>
        <taxon>Boraginales</taxon>
        <taxon>Boraginaceae</taxon>
        <taxon>Boraginoideae</taxon>
        <taxon>Lithospermeae</taxon>
        <taxon>Lithospermum</taxon>
    </lineage>
</organism>
<dbReference type="EMBL" id="BAABME010010101">
    <property type="protein sequence ID" value="GAA0176368.1"/>
    <property type="molecule type" value="Genomic_DNA"/>
</dbReference>
<dbReference type="AlphaFoldDB" id="A0AAV3RMJ4"/>
<keyword evidence="3" id="KW-1185">Reference proteome</keyword>
<name>A0AAV3RMJ4_LITER</name>